<feature type="domain" description="Integrase catalytic" evidence="5">
    <location>
        <begin position="916"/>
        <end position="1084"/>
    </location>
</feature>
<reference evidence="6 7" key="1">
    <citation type="submission" date="2018-04" db="EMBL/GenBank/DDBJ databases">
        <authorList>
            <person name="Vogel A."/>
        </authorList>
    </citation>
    <scope>NUCLEOTIDE SEQUENCE [LARGE SCALE GENOMIC DNA]</scope>
</reference>
<dbReference type="Gene3D" id="3.30.420.10">
    <property type="entry name" value="Ribonuclease H-like superfamily/Ribonuclease H"/>
    <property type="match status" value="1"/>
</dbReference>
<feature type="compositionally biased region" description="Polar residues" evidence="3">
    <location>
        <begin position="2155"/>
        <end position="2168"/>
    </location>
</feature>
<feature type="region of interest" description="Disordered" evidence="3">
    <location>
        <begin position="2101"/>
        <end position="2170"/>
    </location>
</feature>
<dbReference type="InterPro" id="IPR001878">
    <property type="entry name" value="Znf_CCHC"/>
</dbReference>
<evidence type="ECO:0000256" key="2">
    <source>
        <dbReference type="SAM" id="Coils"/>
    </source>
</evidence>
<evidence type="ECO:0000259" key="4">
    <source>
        <dbReference type="PROSITE" id="PS50158"/>
    </source>
</evidence>
<dbReference type="PANTHER" id="PTHR48475">
    <property type="entry name" value="RIBONUCLEASE H"/>
    <property type="match status" value="1"/>
</dbReference>
<feature type="region of interest" description="Disordered" evidence="3">
    <location>
        <begin position="465"/>
        <end position="507"/>
    </location>
</feature>
<dbReference type="EMBL" id="OOIL02001723">
    <property type="protein sequence ID" value="VFQ77829.1"/>
    <property type="molecule type" value="Genomic_DNA"/>
</dbReference>
<feature type="region of interest" description="Disordered" evidence="3">
    <location>
        <begin position="2266"/>
        <end position="2285"/>
    </location>
</feature>
<feature type="region of interest" description="Disordered" evidence="3">
    <location>
        <begin position="1411"/>
        <end position="1439"/>
    </location>
</feature>
<dbReference type="SUPFAM" id="SSF57756">
    <property type="entry name" value="Retrovirus zinc finger-like domains"/>
    <property type="match status" value="1"/>
</dbReference>
<gene>
    <name evidence="6" type="ORF">CCAM_LOCUS19605</name>
</gene>
<evidence type="ECO:0000313" key="7">
    <source>
        <dbReference type="Proteomes" id="UP000595140"/>
    </source>
</evidence>
<evidence type="ECO:0000259" key="5">
    <source>
        <dbReference type="PROSITE" id="PS50994"/>
    </source>
</evidence>
<keyword evidence="7" id="KW-1185">Reference proteome</keyword>
<dbReference type="InterPro" id="IPR036875">
    <property type="entry name" value="Znf_CCHC_sf"/>
</dbReference>
<feature type="compositionally biased region" description="Polar residues" evidence="3">
    <location>
        <begin position="1728"/>
        <end position="1751"/>
    </location>
</feature>
<evidence type="ECO:0000256" key="1">
    <source>
        <dbReference type="PROSITE-ProRule" id="PRU00047"/>
    </source>
</evidence>
<feature type="compositionally biased region" description="Basic and acidic residues" evidence="3">
    <location>
        <begin position="224"/>
        <end position="233"/>
    </location>
</feature>
<feature type="region of interest" description="Disordered" evidence="3">
    <location>
        <begin position="1631"/>
        <end position="1763"/>
    </location>
</feature>
<feature type="compositionally biased region" description="Basic and acidic residues" evidence="3">
    <location>
        <begin position="564"/>
        <end position="582"/>
    </location>
</feature>
<dbReference type="Pfam" id="PF13650">
    <property type="entry name" value="Asp_protease_2"/>
    <property type="match status" value="1"/>
</dbReference>
<evidence type="ECO:0000256" key="3">
    <source>
        <dbReference type="SAM" id="MobiDB-lite"/>
    </source>
</evidence>
<sequence>MSSSNHNTVSSQAVSESTPAMPLMMASMGTTFAPITTVGSIGMIPIMSTPTPTPTTTMFPGSITMPGGAFTPYPSAWAQFAADPANAQALQGYQQVMAMMQQAGGFMPFAYPGMTPPIMPPPVSTPSTFVPRMVPIRPVNLTGTLNEAAPSNVHEVDEAEQEAARRRKGKAIAKPSKTRDSAFKCMGDKEDGPRKSTKLRLGPEMGRTSATERLGGNRPIQSRRSRESETIHLDEEEAESQPRASAYTRLSYDEDDLDKIGSVARKLRALEEKVEEKVGAKRYTLAKSPFSARVHAQKLRRIKLDVEKFTGKEDPNVHLDTFHNAAQMSGCTDAEECLLFFSSLRGRPVEWFNIGSFEKLAEVFRKKYQDNCIKRKKFTYLNTVGQREKESLTQFLTRWRDEVDKVEEMDDKTAMSLLMNAFRSGDLYTEFCRRPPSSYQEAYNTAWEYAKAEVLNKSKRELEEGYTKVKSDKPKKDDQTGGSKPKATYDGSVHQIRDDKKGEQPKRPWTEKWCTYHQSDSHNTADCQNVKAVLKEMALKGELGEGYVTGNKKDPKTNTWTRPQGKDQGRRKSGKDDKPDKEFIDMIVGGPEGGDTASQRKNWARSLHVSVVSLESHGKQARREPITFTDRDLPRTGGDHNDPLVITMDINGADVARVLVDTGSSVNVLYLDAFKKLKLDRSMVRPLQTPLSGFTGASIEAEGQITLPITLGSGNKTVTKQMRFVVVDIKCVHNAILGRPVINQVRAIISMEHLCMKFYTPNGIGEERGDQKNARSCYLEVVKKMTRQFEQIELVSQQVDKGEEKARIESDTNTEEIQIDASNPERKVKIGADLQEELRTEIVKVLTRYKSLFAWSVADMPGIDWGENTDADLLSKLTQAAPEHVSKLARIETLEKASIEGFSVSMIEEDGQPNPDRVEPDDIWMDDLVRYYMTGQFPEDEDRVRKVKLRAPRFQMLDGRLYKRAFGGPLLRCLTRAFVWKNIITRFGSPRNIVTDNGPQFRNPGFTKYLEDFGITHNKASVAYPQGNGQVENANRTIVDGIKKRLGEAGTNWLEELPHIIWAYRVTSRRATGETPFVLTYGCEARLPIEAKIMTFREKIYEEKGNEEDHLAELNLLEERRMVAEAKMIEYQQAVKAYHDNKVGPCYFQVGDEVLRRREASKPGDGGKLAKKWEGPYRVKAILRPWTYKLETMEGYDDWKIMMEAHLYALHDCMWMVLEDGPLKIQMENPERNPATPDVVQYIPKPKEKWDDRDCKKHNLDNVAKAAIFKTLDPITFSKIKHLKTAMEIWQGLGKLCEGSEDLRKQKIEVLLEKFKGFKMLPEESFDMLDERFHKILNDLASLNHILSPKEKNVRLLRSLPTEWYTKATTMEEGRNLENYTVQGLLDELRTYEHELKKKKEEQVTPFPTALMTTPRVPTTDSVRRPSKGKPQVSDSPPESYLCYNCRKPGHWKSACPYPKVEKYGERERNEKKKKAMVAAESDDSSSSSSDEEALVYMECRVEKSNQEDRWTMSEDDTLCLMAKDDADQEVTSQTSCSSSYESIPTSENLFDQFKKMMVDFEEINLKHSSLTEENKLLSEENLKLTEGRKSQLDEITQLKTVNESLSEKVKSLDKELGILKSKEAVDKLLKTTNNKGRKGLGFDPSSSKRKGRTTFIPPKPTAKPNKQKEKEEEKPTEVPKKHDHEVLDLSDKDEEVNEGDRMKPTEFIPFRSLPLKTSRRNPDSEGAESSENVGQPSNIPDLSNGDNSGNGDPVPIHPETPTTSVLQPEAELDQPVNPNQHNLRWLRDHPPQQIIGDIQSGVRTRSAQQNLEAMLACFISQKLEAKCSSSTFFQSYMEMIASQELSEFLKMEIHLKFEEEVLEFYRNGEIKTAKSKKNPQRTFPVIKSSVGGTKVKISQKKLGEKLRLPNSGVEVGKLPVKNLDWNVIGISGQIPSGQAKKADLNNDYKLVLELVIACLECGSGGHADDITQERAFIINALITKTKVNWAAHFFNSISKHLGKPNQNYLCQGLYVGHILESMGAASKGKKYGERYWLYYLSSKGENRASASATVEESSSDNVLLIHMAKTAKRKQVVSPSPSIEAPQNLTLACLEEEEEISDHGELQRKKKRKINSSSAAGNVNPEELKEKEPAEETSVQNRSPQQFEEEETPQVLSIPTPSSQPHTDNADNKFWQLYYNWRAWKVGNSEEQLLDWDQQLKNKKVIKRCLGIPENHNCEDILNDFWVWQRDSEDLHMEYLATTPASDCEADDEDTAVFKPVFSRAPEEQKAACPPQEQNKETTEEEEFQQLIQSQVLEILTTPCEISNQPQLEIPEKSAAILEQSAIPETIAQAVEVQRHSEEADKEAQMAKVEVSQTPAAIFEEHNAHEERDSLSRDLSNFVLDEAVGISERTLKVPDEEDEQDDAESLPLQLFQRTSSSHQVTNFHFHSSTTSTLPDEIPEVWTKKVQGLIESALAFQHASFRQEIEQMEAKYTQMLEKSEEKHSADLKEISKSVDKTLEIISLLSKTEAHKLFRLIGAHTGNRKMEVILQQHNPSPIPQLPIAVNEGEASYIPSHLNMTNLILGAQQRNPESSAQHLSNSGLDGTEFIGAVADHFSDNAQAEERRENLRRIKELCGNMQGISEVAGSSKRKRI</sequence>
<dbReference type="Gene3D" id="2.40.70.10">
    <property type="entry name" value="Acid Proteases"/>
    <property type="match status" value="1"/>
</dbReference>
<feature type="compositionally biased region" description="Polar residues" evidence="3">
    <location>
        <begin position="2138"/>
        <end position="2147"/>
    </location>
</feature>
<dbReference type="GO" id="GO:0003676">
    <property type="term" value="F:nucleic acid binding"/>
    <property type="evidence" value="ECO:0007669"/>
    <property type="project" value="InterPro"/>
</dbReference>
<accession>A0A484LNB7</accession>
<proteinExistence type="predicted"/>
<feature type="compositionally biased region" description="Basic and acidic residues" evidence="3">
    <location>
        <begin position="177"/>
        <end position="194"/>
    </location>
</feature>
<feature type="domain" description="CCHC-type" evidence="4">
    <location>
        <begin position="1443"/>
        <end position="1457"/>
    </location>
</feature>
<dbReference type="PROSITE" id="PS50994">
    <property type="entry name" value="INTEGRASE"/>
    <property type="match status" value="1"/>
</dbReference>
<organism evidence="6 7">
    <name type="scientific">Cuscuta campestris</name>
    <dbReference type="NCBI Taxonomy" id="132261"/>
    <lineage>
        <taxon>Eukaryota</taxon>
        <taxon>Viridiplantae</taxon>
        <taxon>Streptophyta</taxon>
        <taxon>Embryophyta</taxon>
        <taxon>Tracheophyta</taxon>
        <taxon>Spermatophyta</taxon>
        <taxon>Magnoliopsida</taxon>
        <taxon>eudicotyledons</taxon>
        <taxon>Gunneridae</taxon>
        <taxon>Pentapetalae</taxon>
        <taxon>asterids</taxon>
        <taxon>lamiids</taxon>
        <taxon>Solanales</taxon>
        <taxon>Convolvulaceae</taxon>
        <taxon>Cuscuteae</taxon>
        <taxon>Cuscuta</taxon>
        <taxon>Cuscuta subgen. Grammica</taxon>
        <taxon>Cuscuta sect. Cleistogrammica</taxon>
    </lineage>
</organism>
<keyword evidence="2" id="KW-0175">Coiled coil</keyword>
<dbReference type="InterPro" id="IPR036397">
    <property type="entry name" value="RNaseH_sf"/>
</dbReference>
<dbReference type="InterPro" id="IPR001584">
    <property type="entry name" value="Integrase_cat-core"/>
</dbReference>
<evidence type="ECO:0000313" key="6">
    <source>
        <dbReference type="EMBL" id="VFQ77829.1"/>
    </source>
</evidence>
<name>A0A484LNB7_9ASTE</name>
<dbReference type="Pfam" id="PF14223">
    <property type="entry name" value="Retrotran_gag_2"/>
    <property type="match status" value="1"/>
</dbReference>
<dbReference type="InterPro" id="IPR021109">
    <property type="entry name" value="Peptidase_aspartic_dom_sf"/>
</dbReference>
<feature type="region of interest" description="Disordered" evidence="3">
    <location>
        <begin position="545"/>
        <end position="582"/>
    </location>
</feature>
<feature type="compositionally biased region" description="Basic and acidic residues" evidence="3">
    <location>
        <begin position="465"/>
        <end position="479"/>
    </location>
</feature>
<dbReference type="GO" id="GO:0015074">
    <property type="term" value="P:DNA integration"/>
    <property type="evidence" value="ECO:0007669"/>
    <property type="project" value="InterPro"/>
</dbReference>
<dbReference type="SUPFAM" id="SSF53098">
    <property type="entry name" value="Ribonuclease H-like"/>
    <property type="match status" value="1"/>
</dbReference>
<feature type="coiled-coil region" evidence="2">
    <location>
        <begin position="1107"/>
        <end position="1134"/>
    </location>
</feature>
<dbReference type="Proteomes" id="UP000595140">
    <property type="component" value="Unassembled WGS sequence"/>
</dbReference>
<dbReference type="CDD" id="cd00303">
    <property type="entry name" value="retropepsin_like"/>
    <property type="match status" value="1"/>
</dbReference>
<dbReference type="GO" id="GO:0008270">
    <property type="term" value="F:zinc ion binding"/>
    <property type="evidence" value="ECO:0007669"/>
    <property type="project" value="UniProtKB-KW"/>
</dbReference>
<feature type="coiled-coil region" evidence="2">
    <location>
        <begin position="1561"/>
        <end position="1623"/>
    </location>
</feature>
<dbReference type="SMART" id="SM00343">
    <property type="entry name" value="ZnF_C2HC"/>
    <property type="match status" value="1"/>
</dbReference>
<dbReference type="PROSITE" id="PS50158">
    <property type="entry name" value="ZF_CCHC"/>
    <property type="match status" value="1"/>
</dbReference>
<keyword evidence="1" id="KW-0479">Metal-binding</keyword>
<dbReference type="SUPFAM" id="SSF50630">
    <property type="entry name" value="Acid proteases"/>
    <property type="match status" value="1"/>
</dbReference>
<evidence type="ECO:0008006" key="8">
    <source>
        <dbReference type="Google" id="ProtNLM"/>
    </source>
</evidence>
<dbReference type="OrthoDB" id="2919534at2759"/>
<keyword evidence="1" id="KW-0862">Zinc</keyword>
<protein>
    <recommendedName>
        <fullName evidence="8">Integrase catalytic domain-containing protein</fullName>
    </recommendedName>
</protein>
<dbReference type="InterPro" id="IPR012337">
    <property type="entry name" value="RNaseH-like_sf"/>
</dbReference>
<dbReference type="PANTHER" id="PTHR48475:SF2">
    <property type="entry name" value="RIBONUCLEASE H"/>
    <property type="match status" value="1"/>
</dbReference>
<feature type="compositionally biased region" description="Basic and acidic residues" evidence="3">
    <location>
        <begin position="1667"/>
        <end position="1691"/>
    </location>
</feature>
<dbReference type="Gene3D" id="4.10.60.10">
    <property type="entry name" value="Zinc finger, CCHC-type"/>
    <property type="match status" value="1"/>
</dbReference>
<feature type="compositionally biased region" description="Basic and acidic residues" evidence="3">
    <location>
        <begin position="495"/>
        <end position="507"/>
    </location>
</feature>
<keyword evidence="1" id="KW-0863">Zinc-finger</keyword>
<feature type="region of interest" description="Disordered" evidence="3">
    <location>
        <begin position="1466"/>
        <end position="1493"/>
    </location>
</feature>
<feature type="region of interest" description="Disordered" evidence="3">
    <location>
        <begin position="152"/>
        <end position="244"/>
    </location>
</feature>